<sequence length="456" mass="47947">MSHQLFRLAAQIQNKPLLATEDLAASVMLYINQRISGAVDPMAAVNVKPVTGQAEQYASTVQDGVAFLNVFGALSHRMSGIDAMCTGGLSSYQGLTRAFDEAVADASVDKIVLMIDSGGGEAAGCFELARHIKEHSNGKPVIAYVDERACSAAYALACAASEIYASPNADVGSIGVIVIHQEFSKAMEKAGVQTNIIKAGEVKGMGNPFEPLSDQAKDLIQKSVDNSYTSFVNLVSSSRGISAEAVKDTGARVYGAQEALSLKLIDGIKTTDEFKDYLFGGNGASLNVPNQPAIQQANSEELEMDAEKEKAYQEQIAALQAQINQGADAKLLDAMKPHADSIGFDAQMAVDTIKALGSESDAAKFMTSVIHAASAKIESVQAEASERIATLEAEVEQTHAKALEALESSAAMNESGKGGEAPVQEPEQNAEQADADKKAEARSQALAAAIAQLNKN</sequence>
<dbReference type="InterPro" id="IPR004635">
    <property type="entry name" value="Pept_S49_SppA"/>
</dbReference>
<dbReference type="Pfam" id="PF01343">
    <property type="entry name" value="Peptidase_S49"/>
    <property type="match status" value="1"/>
</dbReference>
<evidence type="ECO:0000256" key="3">
    <source>
        <dbReference type="ARBA" id="ARBA00022801"/>
    </source>
</evidence>
<dbReference type="CDD" id="cd07022">
    <property type="entry name" value="S49_Sppa_36K_type"/>
    <property type="match status" value="1"/>
</dbReference>
<protein>
    <submittedName>
        <fullName evidence="8">Putative prohead protease</fullName>
    </submittedName>
</protein>
<dbReference type="Gene3D" id="6.20.330.10">
    <property type="match status" value="1"/>
</dbReference>
<dbReference type="GO" id="GO:0008236">
    <property type="term" value="F:serine-type peptidase activity"/>
    <property type="evidence" value="ECO:0007669"/>
    <property type="project" value="UniProtKB-KW"/>
</dbReference>
<keyword evidence="3" id="KW-0378">Hydrolase</keyword>
<dbReference type="PANTHER" id="PTHR42987">
    <property type="entry name" value="PEPTIDASE S49"/>
    <property type="match status" value="1"/>
</dbReference>
<dbReference type="PANTHER" id="PTHR42987:SF7">
    <property type="entry name" value="SIGNAL PEPTIDE PEPTIDASE SPPA-RELATED"/>
    <property type="match status" value="1"/>
</dbReference>
<dbReference type="SUPFAM" id="SSF52096">
    <property type="entry name" value="ClpP/crotonase"/>
    <property type="match status" value="1"/>
</dbReference>
<dbReference type="InterPro" id="IPR033855">
    <property type="entry name" value="Protein_C"/>
</dbReference>
<feature type="region of interest" description="Disordered" evidence="6">
    <location>
        <begin position="409"/>
        <end position="442"/>
    </location>
</feature>
<feature type="coiled-coil region" evidence="5">
    <location>
        <begin position="294"/>
        <end position="322"/>
    </location>
</feature>
<feature type="domain" description="Peptidase S49" evidence="7">
    <location>
        <begin position="135"/>
        <end position="274"/>
    </location>
</feature>
<dbReference type="Proteomes" id="UP000257815">
    <property type="component" value="Segment"/>
</dbReference>
<evidence type="ECO:0000256" key="2">
    <source>
        <dbReference type="ARBA" id="ARBA00022670"/>
    </source>
</evidence>
<evidence type="ECO:0000256" key="6">
    <source>
        <dbReference type="SAM" id="MobiDB-lite"/>
    </source>
</evidence>
<dbReference type="GO" id="GO:0006508">
    <property type="term" value="P:proteolysis"/>
    <property type="evidence" value="ECO:0007669"/>
    <property type="project" value="UniProtKB-KW"/>
</dbReference>
<proteinExistence type="inferred from homology"/>
<dbReference type="InterPro" id="IPR002142">
    <property type="entry name" value="Peptidase_S49"/>
</dbReference>
<organism evidence="8 9">
    <name type="scientific">Erwinia phage SunLIRen</name>
    <dbReference type="NCBI Taxonomy" id="2267654"/>
    <lineage>
        <taxon>Viruses</taxon>
        <taxon>Duplodnaviria</taxon>
        <taxon>Heunggongvirae</taxon>
        <taxon>Uroviricota</taxon>
        <taxon>Caudoviricetes</taxon>
        <taxon>Andersonviridae</taxon>
        <taxon>Ounavirinae</taxon>
        <taxon>Kolesnikvirus</taxon>
        <taxon>Kolesnikvirus Ea214</taxon>
    </lineage>
</organism>
<evidence type="ECO:0000259" key="7">
    <source>
        <dbReference type="Pfam" id="PF01343"/>
    </source>
</evidence>
<keyword evidence="4" id="KW-0720">Serine protease</keyword>
<accession>A0A346FHU1</accession>
<dbReference type="EMBL" id="MH426725">
    <property type="protein sequence ID" value="AXN57371.1"/>
    <property type="molecule type" value="Genomic_DNA"/>
</dbReference>
<dbReference type="NCBIfam" id="TIGR00706">
    <property type="entry name" value="SppA_dom"/>
    <property type="match status" value="1"/>
</dbReference>
<name>A0A346FHU1_9CAUD</name>
<reference evidence="9" key="1">
    <citation type="submission" date="2018-06" db="EMBL/GenBank/DDBJ databases">
        <authorList>
            <person name="Sharma R."/>
            <person name="Ke K."/>
            <person name="Breakwell D.P."/>
            <person name="Hope S."/>
            <person name="Grose J.H."/>
        </authorList>
    </citation>
    <scope>NUCLEOTIDE SEQUENCE [LARGE SCALE GENOMIC DNA]</scope>
</reference>
<comment type="similarity">
    <text evidence="1">Belongs to the peptidase S49 family.</text>
</comment>
<dbReference type="InterPro" id="IPR029045">
    <property type="entry name" value="ClpP/crotonase-like_dom_sf"/>
</dbReference>
<gene>
    <name evidence="8" type="ORF">SUNLIREN_71</name>
</gene>
<evidence type="ECO:0000313" key="8">
    <source>
        <dbReference type="EMBL" id="AXN57371.1"/>
    </source>
</evidence>
<evidence type="ECO:0000256" key="1">
    <source>
        <dbReference type="ARBA" id="ARBA00008683"/>
    </source>
</evidence>
<dbReference type="Gene3D" id="3.90.226.10">
    <property type="entry name" value="2-enoyl-CoA Hydratase, Chain A, domain 1"/>
    <property type="match status" value="1"/>
</dbReference>
<keyword evidence="5" id="KW-0175">Coiled coil</keyword>
<evidence type="ECO:0000313" key="9">
    <source>
        <dbReference type="Proteomes" id="UP000257815"/>
    </source>
</evidence>
<evidence type="ECO:0000256" key="4">
    <source>
        <dbReference type="ARBA" id="ARBA00022825"/>
    </source>
</evidence>
<evidence type="ECO:0000256" key="5">
    <source>
        <dbReference type="SAM" id="Coils"/>
    </source>
</evidence>
<keyword evidence="2 8" id="KW-0645">Protease</keyword>